<protein>
    <submittedName>
        <fullName evidence="1">DUF1269 domain-containing protein</fullName>
    </submittedName>
</protein>
<evidence type="ECO:0000313" key="1">
    <source>
        <dbReference type="EMBL" id="NEV68876.1"/>
    </source>
</evidence>
<proteinExistence type="predicted"/>
<gene>
    <name evidence="1" type="ORF">QQ91_017390</name>
</gene>
<reference evidence="1" key="1">
    <citation type="submission" date="2014-11" db="EMBL/GenBank/DDBJ databases">
        <authorList>
            <person name="Malar M.C."/>
            <person name="Sen D."/>
            <person name="Tripathy S."/>
        </authorList>
    </citation>
    <scope>NUCLEOTIDE SEQUENCE</scope>
    <source>
        <strain evidence="1">BDU141951</strain>
    </source>
</reference>
<dbReference type="EMBL" id="JTHE02000003">
    <property type="protein sequence ID" value="NEV68876.1"/>
    <property type="molecule type" value="Genomic_DNA"/>
</dbReference>
<dbReference type="Pfam" id="PF06897">
    <property type="entry name" value="DUF1269"/>
    <property type="match status" value="1"/>
</dbReference>
<reference evidence="1" key="3">
    <citation type="submission" date="2020-02" db="EMBL/GenBank/DDBJ databases">
        <authorList>
            <person name="Sarangi A.N."/>
            <person name="Ghosh S."/>
            <person name="Mukherjee M."/>
            <person name="Tripathy S."/>
        </authorList>
    </citation>
    <scope>NUCLEOTIDE SEQUENCE</scope>
    <source>
        <strain evidence="1">BDU141951</strain>
    </source>
</reference>
<dbReference type="AlphaFoldDB" id="A0A0C1V8N6"/>
<organism evidence="1">
    <name type="scientific">Lyngbya confervoides BDU141951</name>
    <dbReference type="NCBI Taxonomy" id="1574623"/>
    <lineage>
        <taxon>Bacteria</taxon>
        <taxon>Bacillati</taxon>
        <taxon>Cyanobacteriota</taxon>
        <taxon>Cyanophyceae</taxon>
        <taxon>Oscillatoriophycideae</taxon>
        <taxon>Oscillatoriales</taxon>
        <taxon>Microcoleaceae</taxon>
        <taxon>Lyngbya</taxon>
    </lineage>
</organism>
<comment type="caution">
    <text evidence="1">The sequence shown here is derived from an EMBL/GenBank/DDBJ whole genome shotgun (WGS) entry which is preliminary data.</text>
</comment>
<accession>A0A0C1V8N6</accession>
<reference evidence="1" key="2">
    <citation type="journal article" date="2015" name="Genome Announc.">
        <title>Draft Genome Sequence of Filamentous Marine Cyanobacterium Lyngbya confervoides Strain BDU141951.</title>
        <authorList>
            <person name="Chandrababunaidu M.M."/>
            <person name="Sen D."/>
            <person name="Tripathy S."/>
        </authorList>
    </citation>
    <scope>NUCLEOTIDE SEQUENCE</scope>
    <source>
        <strain evidence="1">BDU141951</strain>
    </source>
</reference>
<name>A0A0C1V8N6_9CYAN</name>
<sequence length="164" mass="17727">MSTLTVWKFNSADGAEKALKKLQSLQKQEIVKIMDAAIVYWPEGRKKPKTYQAVNTAGVGALGGAFWGMLFGLIFLTPLFGMIVGATAGAVSGKFTDYGINDEFIKQVREKVTEGTSALFLLTGQVTVDKVKDAFAPAERGELVQSNLTTEQEAKLAEDFGAEL</sequence>
<dbReference type="InterPro" id="IPR009200">
    <property type="entry name" value="DUF1269_membrane"/>
</dbReference>